<dbReference type="RefSeq" id="WP_222135851.1">
    <property type="nucleotide sequence ID" value="NZ_JAILXK010000001.1"/>
</dbReference>
<dbReference type="Pfam" id="PF18950">
    <property type="entry name" value="DUF5694"/>
    <property type="match status" value="1"/>
</dbReference>
<name>A0ABS7MBK0_9SPHN</name>
<protein>
    <recommendedName>
        <fullName evidence="4">Calcium-binding protein</fullName>
    </recommendedName>
</protein>
<keyword evidence="1" id="KW-0732">Signal</keyword>
<organism evidence="2 3">
    <name type="scientific">Sphingopyxis jiangsuensis</name>
    <dbReference type="NCBI Taxonomy" id="2871171"/>
    <lineage>
        <taxon>Bacteria</taxon>
        <taxon>Pseudomonadati</taxon>
        <taxon>Pseudomonadota</taxon>
        <taxon>Alphaproteobacteria</taxon>
        <taxon>Sphingomonadales</taxon>
        <taxon>Sphingomonadaceae</taxon>
        <taxon>Sphingopyxis</taxon>
    </lineage>
</organism>
<evidence type="ECO:0008006" key="4">
    <source>
        <dbReference type="Google" id="ProtNLM"/>
    </source>
</evidence>
<dbReference type="Proteomes" id="UP001166571">
    <property type="component" value="Unassembled WGS sequence"/>
</dbReference>
<evidence type="ECO:0000313" key="2">
    <source>
        <dbReference type="EMBL" id="MBY4636343.1"/>
    </source>
</evidence>
<keyword evidence="3" id="KW-1185">Reference proteome</keyword>
<proteinExistence type="predicted"/>
<feature type="signal peptide" evidence="1">
    <location>
        <begin position="1"/>
        <end position="25"/>
    </location>
</feature>
<dbReference type="EMBL" id="JAILXK010000001">
    <property type="protein sequence ID" value="MBY4636343.1"/>
    <property type="molecule type" value="Genomic_DNA"/>
</dbReference>
<dbReference type="InterPro" id="IPR043749">
    <property type="entry name" value="DUF5694"/>
</dbReference>
<gene>
    <name evidence="2" type="ORF">K5P26_04205</name>
</gene>
<accession>A0ABS7MBK0</accession>
<comment type="caution">
    <text evidence="2">The sequence shown here is derived from an EMBL/GenBank/DDBJ whole genome shotgun (WGS) entry which is preliminary data.</text>
</comment>
<evidence type="ECO:0000256" key="1">
    <source>
        <dbReference type="SAM" id="SignalP"/>
    </source>
</evidence>
<sequence>MRFRAIFTSMLAGLLSVATGASAHAAEDQSIEVMVLGTYHFANPGLDVINVEAADVLAPARQRQLEALADALAEWKPDRIMLEAQADGPDFHWARYTSFDLAQLKRERNEHYQIGFRLAHRLGHRVVYGIDEQPAEGEPDYFPFGRVAAYAEANAESAKLAEIVAHTQRLAGGIATDNILDALAAHNDPAVYAIGNFYYEVLPLGDGTMQPGAELNAYWYMRNAKIFAKLMAVAKPGERILVIFGAGHNYWLTHFAGATKGYRAVDPLPLIADAKSRIEPVPDLD</sequence>
<feature type="chain" id="PRO_5046426463" description="Calcium-binding protein" evidence="1">
    <location>
        <begin position="26"/>
        <end position="285"/>
    </location>
</feature>
<evidence type="ECO:0000313" key="3">
    <source>
        <dbReference type="Proteomes" id="UP001166571"/>
    </source>
</evidence>
<reference evidence="2" key="1">
    <citation type="submission" date="2021-08" db="EMBL/GenBank/DDBJ databases">
        <title>Sphingopyxis panaciterrulae sp. nov., isolated from the surface water of the Yellow Sea.</title>
        <authorList>
            <person name="Gao Z."/>
            <person name="Zhang D."/>
            <person name="Zhang A."/>
        </authorList>
    </citation>
    <scope>NUCLEOTIDE SEQUENCE</scope>
    <source>
        <strain evidence="2">XHP0097</strain>
    </source>
</reference>